<dbReference type="Proteomes" id="UP000323067">
    <property type="component" value="Chromosome vii"/>
</dbReference>
<dbReference type="GO" id="GO:0006412">
    <property type="term" value="P:translation"/>
    <property type="evidence" value="ECO:0007669"/>
    <property type="project" value="InterPro"/>
</dbReference>
<comment type="subcellular location">
    <subcellularLocation>
        <location evidence="1">Mitochondrion</location>
    </subcellularLocation>
</comment>
<dbReference type="Pfam" id="PF09243">
    <property type="entry name" value="Rsm22"/>
    <property type="match status" value="1"/>
</dbReference>
<sequence length="1029" mass="114253">MGNTQHISDQVEWDMVLEKTQVVVVDFYADWCGPCKMIGPHFERLADEYAKPKRMAFVKVNTEKGSIGQMYGVRSLPTFKVLHKGIVVETVTGANPAALAGAIVKASKLVQGGSSAEVFGNRGQTLGGSGSSGSALGNISFDPLSIIQHLITIIGLYLVSFFSSDAYRSAKNSYFNIENKKSDTRAVNTSAARPAAPAPPKPKTFKTLADLSSEPKIMLSLVSIRNACPRCYRASVAASRQHRADCRGITEARQLRRQTATLPSSRKATVARHFTSSRNLRDVSTAGEAAQTSEDIEQIVRDAKKRFRDTLPKGYLNEEEFRLYERLYGPPLRETTPEDVGIPEHSDMGRANPDGEGILLRELDGGEFEEVSYEVAKQSVEDGESVEKFVVAKEPGYIDLVAQSDRERIALEQLQKDYDSTTRAQEEAAYEPEELEENDGLINDMEGETSWAAGDYPAAYQPISTGEVRRFHPHTIEGRFHDSPVEILLPQERLVKPLQSLLGRTHLDHVKTAAESAFGGRGLPTSPVTPFGLRNGHMGGIGLPPDTKHMTEIEADAFLAAYVPGAYASTMATLREVRKRAGGDWIQSRLRNNGPGLSVLDAGTGGAGLVAWEQILQAEWDLLAEKGEVEGEKIPGKSTVVVSSDRLRGRLKTFLHNTTFLPRLPDYVHSGTMKSGQHLDSGGEPQKRKSYDIIIASHLFLKEKQDHYRQAILNNLWTLLNPDGGVLIVTEKAHPRGFEAVAHVRDTLLKQFLLPQSGESPMEAKDFNPAYHRELEAGRILAPCTTHGACPMYPTPGKSKGRKDYCHFGQRFVRPSFYSKLLGNESHTRGEVEFSYVAIQKGVQKSERQDSKKLTEDAFNGYEKAEETPDMQTLPRIILPPIKRKGHVTLDTCTPEGRLERWTVPKSFSKVAYHDARKSRWGDLWALGAKTRVPRSARTGSGVDTEKQRSIEAKKAQREAAREGLGTDWQVKTRAARGNSRTRRQEELIRQIMEEQHDDDKEIDREVNEELAELNREAEGEGRFKDRGA</sequence>
<dbReference type="PROSITE" id="PS51352">
    <property type="entry name" value="THIOREDOXIN_2"/>
    <property type="match status" value="1"/>
</dbReference>
<comment type="function">
    <text evidence="7">Mitochondrial ribosome (mitoribosome) assembly factor. Binds at the interface of the head and body domains of the mitochondrial small ribosomal subunit (mt-SSU), occluding the mRNA channel and preventing compaction of the head domain towards the body. Probable inactive methyltransferase: retains the characteristic folding and ability to bind S-adenosyl-L-methionine, but it probably lost its methyltransferase activity.</text>
</comment>
<evidence type="ECO:0000259" key="9">
    <source>
        <dbReference type="PROSITE" id="PS51352"/>
    </source>
</evidence>
<accession>A0A2H4SHP8</accession>
<dbReference type="AlphaFoldDB" id="A0A2H4SHP8"/>
<evidence type="ECO:0000256" key="2">
    <source>
        <dbReference type="ARBA" id="ARBA00022723"/>
    </source>
</evidence>
<evidence type="ECO:0000256" key="4">
    <source>
        <dbReference type="ARBA" id="ARBA00023004"/>
    </source>
</evidence>
<evidence type="ECO:0000256" key="8">
    <source>
        <dbReference type="SAM" id="MobiDB-lite"/>
    </source>
</evidence>
<dbReference type="GO" id="GO:0005763">
    <property type="term" value="C:mitochondrial small ribosomal subunit"/>
    <property type="evidence" value="ECO:0007669"/>
    <property type="project" value="TreeGrafter"/>
</dbReference>
<dbReference type="InterPro" id="IPR017937">
    <property type="entry name" value="Thioredoxin_CS"/>
</dbReference>
<evidence type="ECO:0000256" key="6">
    <source>
        <dbReference type="ARBA" id="ARBA00023128"/>
    </source>
</evidence>
<feature type="region of interest" description="Disordered" evidence="8">
    <location>
        <begin position="332"/>
        <end position="352"/>
    </location>
</feature>
<evidence type="ECO:0000256" key="5">
    <source>
        <dbReference type="ARBA" id="ARBA00023014"/>
    </source>
</evidence>
<dbReference type="SUPFAM" id="SSF53335">
    <property type="entry name" value="S-adenosyl-L-methionine-dependent methyltransferases"/>
    <property type="match status" value="1"/>
</dbReference>
<dbReference type="InterPro" id="IPR013766">
    <property type="entry name" value="Thioredoxin_domain"/>
</dbReference>
<name>A0A2H4SHP8_CORMI</name>
<evidence type="ECO:0000313" key="11">
    <source>
        <dbReference type="Proteomes" id="UP000323067"/>
    </source>
</evidence>
<keyword evidence="2" id="KW-0479">Metal-binding</keyword>
<dbReference type="InterPro" id="IPR052571">
    <property type="entry name" value="Mt_RNA_Methyltransferase"/>
</dbReference>
<keyword evidence="3" id="KW-0809">Transit peptide</keyword>
<dbReference type="PRINTS" id="PR00421">
    <property type="entry name" value="THIOREDOXIN"/>
</dbReference>
<dbReference type="InterPro" id="IPR029063">
    <property type="entry name" value="SAM-dependent_MTases_sf"/>
</dbReference>
<evidence type="ECO:0000256" key="3">
    <source>
        <dbReference type="ARBA" id="ARBA00022946"/>
    </source>
</evidence>
<keyword evidence="5" id="KW-0411">Iron-sulfur</keyword>
<dbReference type="GO" id="GO:0046872">
    <property type="term" value="F:metal ion binding"/>
    <property type="evidence" value="ECO:0007669"/>
    <property type="project" value="UniProtKB-KW"/>
</dbReference>
<dbReference type="VEuPathDB" id="FungiDB:CCM_00964"/>
<dbReference type="VEuPathDB" id="FungiDB:A9K55_008509"/>
<protein>
    <submittedName>
        <fullName evidence="10">37S ribosomal Rsm22</fullName>
    </submittedName>
</protein>
<dbReference type="EMBL" id="CP023324">
    <property type="protein sequence ID" value="ATY62631.1"/>
    <property type="molecule type" value="Genomic_DNA"/>
</dbReference>
<evidence type="ECO:0000256" key="7">
    <source>
        <dbReference type="ARBA" id="ARBA00045681"/>
    </source>
</evidence>
<proteinExistence type="predicted"/>
<dbReference type="OrthoDB" id="421327at2759"/>
<dbReference type="GO" id="GO:0008168">
    <property type="term" value="F:methyltransferase activity"/>
    <property type="evidence" value="ECO:0007669"/>
    <property type="project" value="InterPro"/>
</dbReference>
<dbReference type="Gene3D" id="3.40.30.10">
    <property type="entry name" value="Glutaredoxin"/>
    <property type="match status" value="1"/>
</dbReference>
<dbReference type="InterPro" id="IPR015324">
    <property type="entry name" value="Ribosomal_Rsm22-like"/>
</dbReference>
<evidence type="ECO:0000313" key="10">
    <source>
        <dbReference type="EMBL" id="ATY62631.1"/>
    </source>
</evidence>
<evidence type="ECO:0000256" key="1">
    <source>
        <dbReference type="ARBA" id="ARBA00004173"/>
    </source>
</evidence>
<keyword evidence="4" id="KW-0408">Iron</keyword>
<reference evidence="10 11" key="1">
    <citation type="journal article" date="2017" name="BMC Genomics">
        <title>Chromosome level assembly and secondary metabolite potential of the parasitic fungus Cordyceps militaris.</title>
        <authorList>
            <person name="Kramer G.J."/>
            <person name="Nodwell J.R."/>
        </authorList>
    </citation>
    <scope>NUCLEOTIDE SEQUENCE [LARGE SCALE GENOMIC DNA]</scope>
    <source>
        <strain evidence="10 11">ATCC 34164</strain>
    </source>
</reference>
<dbReference type="Pfam" id="PF00085">
    <property type="entry name" value="Thioredoxin"/>
    <property type="match status" value="1"/>
</dbReference>
<dbReference type="PROSITE" id="PS00194">
    <property type="entry name" value="THIOREDOXIN_1"/>
    <property type="match status" value="1"/>
</dbReference>
<feature type="domain" description="Thioredoxin" evidence="9">
    <location>
        <begin position="1"/>
        <end position="108"/>
    </location>
</feature>
<gene>
    <name evidence="10" type="ORF">A9K55_008509</name>
</gene>
<dbReference type="InterPro" id="IPR036249">
    <property type="entry name" value="Thioredoxin-like_sf"/>
</dbReference>
<dbReference type="CDD" id="cd02947">
    <property type="entry name" value="TRX_family"/>
    <property type="match status" value="1"/>
</dbReference>
<keyword evidence="6" id="KW-0496">Mitochondrion</keyword>
<dbReference type="GO" id="GO:0051536">
    <property type="term" value="F:iron-sulfur cluster binding"/>
    <property type="evidence" value="ECO:0007669"/>
    <property type="project" value="UniProtKB-KW"/>
</dbReference>
<dbReference type="PANTHER" id="PTHR13184">
    <property type="entry name" value="37S RIBOSOMAL PROTEIN S22"/>
    <property type="match status" value="1"/>
</dbReference>
<organism evidence="10 11">
    <name type="scientific">Cordyceps militaris</name>
    <name type="common">Caterpillar fungus</name>
    <name type="synonym">Clavaria militaris</name>
    <dbReference type="NCBI Taxonomy" id="73501"/>
    <lineage>
        <taxon>Eukaryota</taxon>
        <taxon>Fungi</taxon>
        <taxon>Dikarya</taxon>
        <taxon>Ascomycota</taxon>
        <taxon>Pezizomycotina</taxon>
        <taxon>Sordariomycetes</taxon>
        <taxon>Hypocreomycetidae</taxon>
        <taxon>Hypocreales</taxon>
        <taxon>Cordycipitaceae</taxon>
        <taxon>Cordyceps</taxon>
    </lineage>
</organism>
<dbReference type="SUPFAM" id="SSF52833">
    <property type="entry name" value="Thioredoxin-like"/>
    <property type="match status" value="1"/>
</dbReference>
<dbReference type="VEuPathDB" id="FungiDB:CCM_00965"/>
<dbReference type="PANTHER" id="PTHR13184:SF5">
    <property type="entry name" value="METHYLTRANSFERASE-LIKE PROTEIN 17, MITOCHONDRIAL"/>
    <property type="match status" value="1"/>
</dbReference>
<dbReference type="GO" id="GO:0003735">
    <property type="term" value="F:structural constituent of ribosome"/>
    <property type="evidence" value="ECO:0007669"/>
    <property type="project" value="TreeGrafter"/>
</dbReference>